<dbReference type="InterPro" id="IPR000056">
    <property type="entry name" value="Ribul_P_3_epim-like"/>
</dbReference>
<evidence type="ECO:0000256" key="2">
    <source>
        <dbReference type="ARBA" id="ARBA00001936"/>
    </source>
</evidence>
<reference evidence="15 16" key="1">
    <citation type="submission" date="2016-02" db="EMBL/GenBank/DDBJ databases">
        <title>Genome analysis of coral dinoflagellate symbionts highlights evolutionary adaptations to a symbiotic lifestyle.</title>
        <authorList>
            <person name="Aranda M."/>
            <person name="Li Y."/>
            <person name="Liew Y.J."/>
            <person name="Baumgarten S."/>
            <person name="Simakov O."/>
            <person name="Wilson M."/>
            <person name="Piel J."/>
            <person name="Ashoor H."/>
            <person name="Bougouffa S."/>
            <person name="Bajic V.B."/>
            <person name="Ryu T."/>
            <person name="Ravasi T."/>
            <person name="Bayer T."/>
            <person name="Micklem G."/>
            <person name="Kim H."/>
            <person name="Bhak J."/>
            <person name="Lajeunesse T.C."/>
            <person name="Voolstra C.R."/>
        </authorList>
    </citation>
    <scope>NUCLEOTIDE SEQUENCE [LARGE SCALE GENOMIC DNA]</scope>
    <source>
        <strain evidence="15 16">CCMP2467</strain>
    </source>
</reference>
<dbReference type="GO" id="GO:0006091">
    <property type="term" value="P:generation of precursor metabolites and energy"/>
    <property type="evidence" value="ECO:0007669"/>
    <property type="project" value="UniProtKB-ARBA"/>
</dbReference>
<dbReference type="FunFam" id="3.20.20.70:FF:000191">
    <property type="entry name" value="ribulose-phosphate 3-epimerase isoform X2"/>
    <property type="match status" value="1"/>
</dbReference>
<evidence type="ECO:0000256" key="10">
    <source>
        <dbReference type="ARBA" id="ARBA00023004"/>
    </source>
</evidence>
<comment type="catalytic activity">
    <reaction evidence="1">
        <text>D-ribulose 5-phosphate = D-xylulose 5-phosphate</text>
        <dbReference type="Rhea" id="RHEA:13677"/>
        <dbReference type="ChEBI" id="CHEBI:57737"/>
        <dbReference type="ChEBI" id="CHEBI:58121"/>
        <dbReference type="EC" id="5.1.3.1"/>
    </reaction>
</comment>
<dbReference type="Pfam" id="PF00834">
    <property type="entry name" value="Ribul_P_3_epim"/>
    <property type="match status" value="1"/>
</dbReference>
<dbReference type="CDD" id="cd00429">
    <property type="entry name" value="RPE"/>
    <property type="match status" value="1"/>
</dbReference>
<evidence type="ECO:0000256" key="1">
    <source>
        <dbReference type="ARBA" id="ARBA00001782"/>
    </source>
</evidence>
<organism evidence="15 16">
    <name type="scientific">Symbiodinium microadriaticum</name>
    <name type="common">Dinoflagellate</name>
    <name type="synonym">Zooxanthella microadriatica</name>
    <dbReference type="NCBI Taxonomy" id="2951"/>
    <lineage>
        <taxon>Eukaryota</taxon>
        <taxon>Sar</taxon>
        <taxon>Alveolata</taxon>
        <taxon>Dinophyceae</taxon>
        <taxon>Suessiales</taxon>
        <taxon>Symbiodiniaceae</taxon>
        <taxon>Symbiodinium</taxon>
    </lineage>
</organism>
<dbReference type="OrthoDB" id="1927044at2759"/>
<gene>
    <name evidence="15" type="ORF">AK812_SmicGene28971</name>
</gene>
<accession>A0A1Q9D312</accession>
<dbReference type="GO" id="GO:1901135">
    <property type="term" value="P:carbohydrate derivative metabolic process"/>
    <property type="evidence" value="ECO:0007669"/>
    <property type="project" value="UniProtKB-ARBA"/>
</dbReference>
<dbReference type="EC" id="5.1.3.1" evidence="7"/>
<dbReference type="PANTHER" id="PTHR11749">
    <property type="entry name" value="RIBULOSE-5-PHOSPHATE-3-EPIMERASE"/>
    <property type="match status" value="1"/>
</dbReference>
<dbReference type="PROSITE" id="PS01086">
    <property type="entry name" value="RIBUL_P_3_EPIMER_2"/>
    <property type="match status" value="1"/>
</dbReference>
<keyword evidence="13" id="KW-0119">Carbohydrate metabolism</keyword>
<dbReference type="Gene3D" id="3.20.20.70">
    <property type="entry name" value="Aldolase class I"/>
    <property type="match status" value="1"/>
</dbReference>
<keyword evidence="9" id="KW-0862">Zinc</keyword>
<evidence type="ECO:0000256" key="9">
    <source>
        <dbReference type="ARBA" id="ARBA00022833"/>
    </source>
</evidence>
<evidence type="ECO:0000256" key="3">
    <source>
        <dbReference type="ARBA" id="ARBA00001947"/>
    </source>
</evidence>
<evidence type="ECO:0000256" key="4">
    <source>
        <dbReference type="ARBA" id="ARBA00001954"/>
    </source>
</evidence>
<comment type="caution">
    <text evidence="15">The sequence shown here is derived from an EMBL/GenBank/DDBJ whole genome shotgun (WGS) entry which is preliminary data.</text>
</comment>
<keyword evidence="11" id="KW-0464">Manganese</keyword>
<dbReference type="EMBL" id="LSRX01000754">
    <property type="protein sequence ID" value="OLP89557.1"/>
    <property type="molecule type" value="Genomic_DNA"/>
</dbReference>
<keyword evidence="8" id="KW-0479">Metal-binding</keyword>
<comment type="function">
    <text evidence="14">Catalyzes the reversible epimerization of D-ribulose 5-phosphate to D-xylulose 5-phosphate.</text>
</comment>
<dbReference type="GO" id="GO:0046872">
    <property type="term" value="F:metal ion binding"/>
    <property type="evidence" value="ECO:0007669"/>
    <property type="project" value="UniProtKB-KW"/>
</dbReference>
<keyword evidence="12" id="KW-0413">Isomerase</keyword>
<evidence type="ECO:0000256" key="5">
    <source>
        <dbReference type="ARBA" id="ARBA00009541"/>
    </source>
</evidence>
<dbReference type="GO" id="GO:0004750">
    <property type="term" value="F:D-ribulose-phosphate 3-epimerase activity"/>
    <property type="evidence" value="ECO:0007669"/>
    <property type="project" value="UniProtKB-EC"/>
</dbReference>
<comment type="similarity">
    <text evidence="5">Belongs to the ribulose-phosphate 3-epimerase family.</text>
</comment>
<proteinExistence type="inferred from homology"/>
<evidence type="ECO:0000256" key="6">
    <source>
        <dbReference type="ARBA" id="ARBA00011738"/>
    </source>
</evidence>
<dbReference type="InterPro" id="IPR011060">
    <property type="entry name" value="RibuloseP-bd_barrel"/>
</dbReference>
<dbReference type="NCBIfam" id="NF004076">
    <property type="entry name" value="PRK05581.1-4"/>
    <property type="match status" value="1"/>
</dbReference>
<dbReference type="AlphaFoldDB" id="A0A1Q9D312"/>
<comment type="cofactor">
    <cofactor evidence="4">
        <name>Fe(2+)</name>
        <dbReference type="ChEBI" id="CHEBI:29033"/>
    </cofactor>
</comment>
<evidence type="ECO:0000256" key="11">
    <source>
        <dbReference type="ARBA" id="ARBA00023211"/>
    </source>
</evidence>
<protein>
    <recommendedName>
        <fullName evidence="7">ribulose-phosphate 3-epimerase</fullName>
        <ecNumber evidence="7">5.1.3.1</ecNumber>
    </recommendedName>
</protein>
<dbReference type="OMA" id="AFRVINM"/>
<keyword evidence="10" id="KW-0408">Iron</keyword>
<sequence>MSAETHLQISAQQLLRNIKGIGMAEAFLKEGIVHTLVPRHIEAPICRMPKGKRWYKQSFFIWLLGVLPTWQPETVETMVTSASPLRVSAGGSQQGSLAALPIRVGPSVLAGDLSKLAFETRRVIRAGADYIHLDMFDGNWVQGAFTFGPMVVKALRDHEPRAYFDVHLCVMRPEEYLEEMKHIGVSRVTLHFEATRDPGAAANRAHGLGLEIGLALAPETQVDEKLLSIAELFDVVLVMTVPPGFGGQSFMPEMLPKLRQLREVFPTKALEVDGGVTPTTAALAAAAGANEAVAGSSVFHSRNLRRAIRELRHGLEQGQQTWQQS</sequence>
<dbReference type="SUPFAM" id="SSF51366">
    <property type="entry name" value="Ribulose-phoshate binding barrel"/>
    <property type="match status" value="1"/>
</dbReference>
<evidence type="ECO:0000256" key="13">
    <source>
        <dbReference type="ARBA" id="ARBA00023277"/>
    </source>
</evidence>
<evidence type="ECO:0000313" key="16">
    <source>
        <dbReference type="Proteomes" id="UP000186817"/>
    </source>
</evidence>
<dbReference type="GO" id="GO:0006163">
    <property type="term" value="P:purine nucleotide metabolic process"/>
    <property type="evidence" value="ECO:0007669"/>
    <property type="project" value="UniProtKB-ARBA"/>
</dbReference>
<dbReference type="GO" id="GO:0046496">
    <property type="term" value="P:nicotinamide nucleotide metabolic process"/>
    <property type="evidence" value="ECO:0007669"/>
    <property type="project" value="UniProtKB-ARBA"/>
</dbReference>
<evidence type="ECO:0000256" key="8">
    <source>
        <dbReference type="ARBA" id="ARBA00022723"/>
    </source>
</evidence>
<dbReference type="GO" id="GO:0005975">
    <property type="term" value="P:carbohydrate metabolic process"/>
    <property type="evidence" value="ECO:0007669"/>
    <property type="project" value="InterPro"/>
</dbReference>
<dbReference type="Proteomes" id="UP000186817">
    <property type="component" value="Unassembled WGS sequence"/>
</dbReference>
<name>A0A1Q9D312_SYMMI</name>
<comment type="cofactor">
    <cofactor evidence="2">
        <name>Mn(2+)</name>
        <dbReference type="ChEBI" id="CHEBI:29035"/>
    </cofactor>
</comment>
<dbReference type="InterPro" id="IPR013785">
    <property type="entry name" value="Aldolase_TIM"/>
</dbReference>
<comment type="cofactor">
    <cofactor evidence="3">
        <name>Zn(2+)</name>
        <dbReference type="ChEBI" id="CHEBI:29105"/>
    </cofactor>
</comment>
<comment type="subunit">
    <text evidence="6">Homodimer.</text>
</comment>
<evidence type="ECO:0000256" key="7">
    <source>
        <dbReference type="ARBA" id="ARBA00013188"/>
    </source>
</evidence>
<evidence type="ECO:0000313" key="15">
    <source>
        <dbReference type="EMBL" id="OLP89557.1"/>
    </source>
</evidence>
<evidence type="ECO:0000256" key="14">
    <source>
        <dbReference type="ARBA" id="ARBA00057323"/>
    </source>
</evidence>
<evidence type="ECO:0000256" key="12">
    <source>
        <dbReference type="ARBA" id="ARBA00023235"/>
    </source>
</evidence>
<keyword evidence="16" id="KW-1185">Reference proteome</keyword>